<feature type="compositionally biased region" description="Basic and acidic residues" evidence="1">
    <location>
        <begin position="10"/>
        <end position="24"/>
    </location>
</feature>
<dbReference type="EMBL" id="OZ034818">
    <property type="protein sequence ID" value="CAL1388472.1"/>
    <property type="molecule type" value="Genomic_DNA"/>
</dbReference>
<accession>A0AAV2ERY0</accession>
<dbReference type="AlphaFoldDB" id="A0AAV2ERY0"/>
<evidence type="ECO:0000256" key="1">
    <source>
        <dbReference type="SAM" id="MobiDB-lite"/>
    </source>
</evidence>
<feature type="region of interest" description="Disordered" evidence="1">
    <location>
        <begin position="1"/>
        <end position="83"/>
    </location>
</feature>
<keyword evidence="3" id="KW-1185">Reference proteome</keyword>
<protein>
    <submittedName>
        <fullName evidence="2">Uncharacterized protein</fullName>
    </submittedName>
</protein>
<evidence type="ECO:0000313" key="3">
    <source>
        <dbReference type="Proteomes" id="UP001497516"/>
    </source>
</evidence>
<proteinExistence type="predicted"/>
<dbReference type="Proteomes" id="UP001497516">
    <property type="component" value="Chromosome 5"/>
</dbReference>
<organism evidence="2 3">
    <name type="scientific">Linum trigynum</name>
    <dbReference type="NCBI Taxonomy" id="586398"/>
    <lineage>
        <taxon>Eukaryota</taxon>
        <taxon>Viridiplantae</taxon>
        <taxon>Streptophyta</taxon>
        <taxon>Embryophyta</taxon>
        <taxon>Tracheophyta</taxon>
        <taxon>Spermatophyta</taxon>
        <taxon>Magnoliopsida</taxon>
        <taxon>eudicotyledons</taxon>
        <taxon>Gunneridae</taxon>
        <taxon>Pentapetalae</taxon>
        <taxon>rosids</taxon>
        <taxon>fabids</taxon>
        <taxon>Malpighiales</taxon>
        <taxon>Linaceae</taxon>
        <taxon>Linum</taxon>
    </lineage>
</organism>
<feature type="compositionally biased region" description="Polar residues" evidence="1">
    <location>
        <begin position="51"/>
        <end position="63"/>
    </location>
</feature>
<reference evidence="2 3" key="1">
    <citation type="submission" date="2024-04" db="EMBL/GenBank/DDBJ databases">
        <authorList>
            <person name="Fracassetti M."/>
        </authorList>
    </citation>
    <scope>NUCLEOTIDE SEQUENCE [LARGE SCALE GENOMIC DNA]</scope>
</reference>
<gene>
    <name evidence="2" type="ORF">LTRI10_LOCUS29400</name>
</gene>
<name>A0AAV2ERY0_9ROSI</name>
<sequence length="83" mass="9194">MTGLVAGGIKSERQQKQEQNDINKTKYGVLGGLPRGWSRLHHGGKAKDFNPIQSREGNTTQHQPGFEAIKYQPVNKARQGAPR</sequence>
<evidence type="ECO:0000313" key="2">
    <source>
        <dbReference type="EMBL" id="CAL1388472.1"/>
    </source>
</evidence>